<reference evidence="1 2" key="1">
    <citation type="submission" date="2016-07" db="EMBL/GenBank/DDBJ databases">
        <title>Pervasive Adenine N6-methylation of Active Genes in Fungi.</title>
        <authorList>
            <consortium name="DOE Joint Genome Institute"/>
            <person name="Mondo S.J."/>
            <person name="Dannebaum R.O."/>
            <person name="Kuo R.C."/>
            <person name="Labutti K."/>
            <person name="Haridas S."/>
            <person name="Kuo A."/>
            <person name="Salamov A."/>
            <person name="Ahrendt S.R."/>
            <person name="Lipzen A."/>
            <person name="Sullivan W."/>
            <person name="Andreopoulos W.B."/>
            <person name="Clum A."/>
            <person name="Lindquist E."/>
            <person name="Daum C."/>
            <person name="Ramamoorthy G.K."/>
            <person name="Gryganskyi A."/>
            <person name="Culley D."/>
            <person name="Magnuson J.K."/>
            <person name="James T.Y."/>
            <person name="O'Malley M.A."/>
            <person name="Stajich J.E."/>
            <person name="Spatafora J.W."/>
            <person name="Visel A."/>
            <person name="Grigoriev I.V."/>
        </authorList>
    </citation>
    <scope>NUCLEOTIDE SEQUENCE [LARGE SCALE GENOMIC DNA]</scope>
    <source>
        <strain evidence="1 2">68-887.2</strain>
    </source>
</reference>
<dbReference type="OrthoDB" id="2594518at2759"/>
<dbReference type="AlphaFoldDB" id="A0A1Y2AU45"/>
<organism evidence="1 2">
    <name type="scientific">Naematelia encephala</name>
    <dbReference type="NCBI Taxonomy" id="71784"/>
    <lineage>
        <taxon>Eukaryota</taxon>
        <taxon>Fungi</taxon>
        <taxon>Dikarya</taxon>
        <taxon>Basidiomycota</taxon>
        <taxon>Agaricomycotina</taxon>
        <taxon>Tremellomycetes</taxon>
        <taxon>Tremellales</taxon>
        <taxon>Naemateliaceae</taxon>
        <taxon>Naematelia</taxon>
    </lineage>
</organism>
<name>A0A1Y2AU45_9TREE</name>
<accession>A0A1Y2AU45</accession>
<dbReference type="Proteomes" id="UP000193986">
    <property type="component" value="Unassembled WGS sequence"/>
</dbReference>
<evidence type="ECO:0008006" key="3">
    <source>
        <dbReference type="Google" id="ProtNLM"/>
    </source>
</evidence>
<gene>
    <name evidence="1" type="ORF">BCR39DRAFT_542464</name>
</gene>
<dbReference type="InParanoid" id="A0A1Y2AU45"/>
<comment type="caution">
    <text evidence="1">The sequence shown here is derived from an EMBL/GenBank/DDBJ whole genome shotgun (WGS) entry which is preliminary data.</text>
</comment>
<protein>
    <recommendedName>
        <fullName evidence="3">BTB domain-containing protein</fullName>
    </recommendedName>
</protein>
<dbReference type="EMBL" id="MCFC01000051">
    <property type="protein sequence ID" value="ORY26071.1"/>
    <property type="molecule type" value="Genomic_DNA"/>
</dbReference>
<keyword evidence="2" id="KW-1185">Reference proteome</keyword>
<evidence type="ECO:0000313" key="2">
    <source>
        <dbReference type="Proteomes" id="UP000193986"/>
    </source>
</evidence>
<proteinExistence type="predicted"/>
<sequence length="225" mass="26128">MSATFKDKAGNEYKLHQKFVDGNFTIISYDKVAFKLDDFYLKAHSPVFRSMLVTCDDKQEAVLHLEYYATFIAYFVTALKGLAIATLHCGNEREADAVFTLLKICSTYETPIICRVVLQSIRLDSKTSSKQLFPLFVVASQFNDLNLARRVIERCHYLELHRENGISLHPDSKRTRMKGSDIEKINSRWIWALYEASRLLEDRWDNWDEEYFMLFSGHFVALAEG</sequence>
<evidence type="ECO:0000313" key="1">
    <source>
        <dbReference type="EMBL" id="ORY26071.1"/>
    </source>
</evidence>